<keyword evidence="2" id="KW-1185">Reference proteome</keyword>
<dbReference type="PANTHER" id="PTHR30050">
    <property type="entry name" value="CHROMOSOMAL REPLICATION INITIATOR PROTEIN DNAA"/>
    <property type="match status" value="1"/>
</dbReference>
<proteinExistence type="predicted"/>
<dbReference type="SUPFAM" id="SSF52540">
    <property type="entry name" value="P-loop containing nucleoside triphosphate hydrolases"/>
    <property type="match status" value="1"/>
</dbReference>
<dbReference type="Proteomes" id="UP001431784">
    <property type="component" value="Unassembled WGS sequence"/>
</dbReference>
<dbReference type="Gene3D" id="1.10.8.60">
    <property type="match status" value="1"/>
</dbReference>
<organism evidence="1 2">
    <name type="scientific">Roseinatronobacter alkalisoli</name>
    <dbReference type="NCBI Taxonomy" id="3028235"/>
    <lineage>
        <taxon>Bacteria</taxon>
        <taxon>Pseudomonadati</taxon>
        <taxon>Pseudomonadota</taxon>
        <taxon>Alphaproteobacteria</taxon>
        <taxon>Rhodobacterales</taxon>
        <taxon>Paracoccaceae</taxon>
        <taxon>Roseinatronobacter</taxon>
    </lineage>
</organism>
<dbReference type="InterPro" id="IPR027417">
    <property type="entry name" value="P-loop_NTPase"/>
</dbReference>
<reference evidence="1" key="1">
    <citation type="submission" date="2023-02" db="EMBL/GenBank/DDBJ databases">
        <title>Description of Roseinatronobacter alkalisoli sp. nov., an alkaliphilic bacerium isolated from soda soil.</title>
        <authorList>
            <person name="Wei W."/>
        </authorList>
    </citation>
    <scope>NUCLEOTIDE SEQUENCE</scope>
    <source>
        <strain evidence="1">HJB301</strain>
    </source>
</reference>
<dbReference type="EMBL" id="JAQZSM010000026">
    <property type="protein sequence ID" value="MDD7973173.1"/>
    <property type="molecule type" value="Genomic_DNA"/>
</dbReference>
<dbReference type="PANTHER" id="PTHR30050:SF5">
    <property type="entry name" value="DNAA REGULATORY INACTIVATOR HDA"/>
    <property type="match status" value="1"/>
</dbReference>
<comment type="caution">
    <text evidence="1">The sequence shown here is derived from an EMBL/GenBank/DDBJ whole genome shotgun (WGS) entry which is preliminary data.</text>
</comment>
<evidence type="ECO:0000313" key="1">
    <source>
        <dbReference type="EMBL" id="MDD7973173.1"/>
    </source>
</evidence>
<dbReference type="RefSeq" id="WP_274353842.1">
    <property type="nucleotide sequence ID" value="NZ_JAQZSM010000026.1"/>
</dbReference>
<sequence>MPSSRPPSPPPRAGQIHLPLALPASYGRSDFVPAPCNAHALQMITRGDWPAGKLVLTGPEGAGKTHLLHIWANHHGAALLRATALEGADLPALAARTCVALDDTHQIAGQPRLEAALFHLHNLLAAGGGQLLLAARAPVRDWGLCLPDLASRLQAAAHVGLAAPDDALLAAVLTKLFADRQVTVSDTLVPYLLARMERSLGGAQRIVALLDAEALARKKPISRQLAADILNALADRG</sequence>
<protein>
    <submittedName>
        <fullName evidence="1">DnaA/Hda family protein</fullName>
    </submittedName>
</protein>
<evidence type="ECO:0000313" key="2">
    <source>
        <dbReference type="Proteomes" id="UP001431784"/>
    </source>
</evidence>
<name>A0ABT5TGX1_9RHOB</name>
<accession>A0ABT5TGX1</accession>
<dbReference type="Gene3D" id="3.40.50.300">
    <property type="entry name" value="P-loop containing nucleotide triphosphate hydrolases"/>
    <property type="match status" value="1"/>
</dbReference>
<gene>
    <name evidence="1" type="ORF">PUT78_18975</name>
</gene>